<protein>
    <submittedName>
        <fullName evidence="1">Isoaspartyl peptidase/L-asparaginase family protein</fullName>
    </submittedName>
</protein>
<evidence type="ECO:0000313" key="2">
    <source>
        <dbReference type="Proteomes" id="UP001594351"/>
    </source>
</evidence>
<dbReference type="Pfam" id="PF01112">
    <property type="entry name" value="Asparaginase_2"/>
    <property type="match status" value="1"/>
</dbReference>
<dbReference type="EMBL" id="JBHPBY010000196">
    <property type="protein sequence ID" value="MFC1851514.1"/>
    <property type="molecule type" value="Genomic_DNA"/>
</dbReference>
<dbReference type="PANTHER" id="PTHR10188">
    <property type="entry name" value="L-ASPARAGINASE"/>
    <property type="match status" value="1"/>
</dbReference>
<proteinExistence type="predicted"/>
<dbReference type="PANTHER" id="PTHR10188:SF6">
    <property type="entry name" value="N(4)-(BETA-N-ACETYLGLUCOSAMINYL)-L-ASPARAGINASE"/>
    <property type="match status" value="1"/>
</dbReference>
<accession>A0ABV6YZ88</accession>
<dbReference type="InterPro" id="IPR029055">
    <property type="entry name" value="Ntn_hydrolases_N"/>
</dbReference>
<name>A0ABV6YZ88_UNCC1</name>
<evidence type="ECO:0000313" key="1">
    <source>
        <dbReference type="EMBL" id="MFC1851514.1"/>
    </source>
</evidence>
<dbReference type="Proteomes" id="UP001594351">
    <property type="component" value="Unassembled WGS sequence"/>
</dbReference>
<dbReference type="SUPFAM" id="SSF56235">
    <property type="entry name" value="N-terminal nucleophile aminohydrolases (Ntn hydrolases)"/>
    <property type="match status" value="1"/>
</dbReference>
<comment type="caution">
    <text evidence="1">The sequence shown here is derived from an EMBL/GenBank/DDBJ whole genome shotgun (WGS) entry which is preliminary data.</text>
</comment>
<dbReference type="CDD" id="cd04512">
    <property type="entry name" value="Ntn_Asparaginase_2_like"/>
    <property type="match status" value="1"/>
</dbReference>
<sequence>MSKKKQPILVVHGGAGNLKFRQRHQQGISEALDVGFAALRQELGALEAVVRAVSLMEEKPVFNCGLGAVPSLTGTIEMDAAVMLDDGSSGAVAAIRDVAYPIQVAQKVMELTDHRLLAGDGALDFARKIGFAHRDPLTRERTLLYKRALKKLRQKKRTKYFSKISAIMDEYLMGTVGAIASDHRGRMAVATSTGGILLHLPGRVGDSPIIGAGTFASQSGGASITGHGEAIMKELVAYQVVKRMKRMKAPEAARYSMDQLTQHKCSCGLICLDKRGEIGIAFNTPAMSYGYIQRDEKYVFEMQEARCTTDVEA</sequence>
<reference evidence="1 2" key="1">
    <citation type="submission" date="2024-09" db="EMBL/GenBank/DDBJ databases">
        <title>Laminarin stimulates single cell rates of sulfate reduction while oxygen inhibits transcriptomic activity in coastal marine sediment.</title>
        <authorList>
            <person name="Lindsay M."/>
            <person name="Orcutt B."/>
            <person name="Emerson D."/>
            <person name="Stepanauskas R."/>
            <person name="D'Angelo T."/>
        </authorList>
    </citation>
    <scope>NUCLEOTIDE SEQUENCE [LARGE SCALE GENOMIC DNA]</scope>
    <source>
        <strain evidence="1">SAG AM-311-K15</strain>
    </source>
</reference>
<keyword evidence="2" id="KW-1185">Reference proteome</keyword>
<dbReference type="InterPro" id="IPR000246">
    <property type="entry name" value="Peptidase_T2"/>
</dbReference>
<dbReference type="Gene3D" id="3.60.20.30">
    <property type="entry name" value="(Glycosyl)asparaginase"/>
    <property type="match status" value="1"/>
</dbReference>
<organism evidence="1 2">
    <name type="scientific">candidate division CSSED10-310 bacterium</name>
    <dbReference type="NCBI Taxonomy" id="2855610"/>
    <lineage>
        <taxon>Bacteria</taxon>
        <taxon>Bacteria division CSSED10-310</taxon>
    </lineage>
</organism>
<gene>
    <name evidence="1" type="ORF">ACFL27_15060</name>
</gene>